<reference evidence="2 3" key="1">
    <citation type="journal article" date="2010" name="Nature">
        <title>The Ectocarpus genome and the independent evolution of multicellularity in brown algae.</title>
        <authorList>
            <person name="Cock J.M."/>
            <person name="Sterck L."/>
            <person name="Rouze P."/>
            <person name="Scornet D."/>
            <person name="Allen A.E."/>
            <person name="Amoutzias G."/>
            <person name="Anthouard V."/>
            <person name="Artiguenave F."/>
            <person name="Aury J.M."/>
            <person name="Badger J.H."/>
            <person name="Beszteri B."/>
            <person name="Billiau K."/>
            <person name="Bonnet E."/>
            <person name="Bothwell J.H."/>
            <person name="Bowler C."/>
            <person name="Boyen C."/>
            <person name="Brownlee C."/>
            <person name="Carrano C.J."/>
            <person name="Charrier B."/>
            <person name="Cho G.Y."/>
            <person name="Coelho S.M."/>
            <person name="Collen J."/>
            <person name="Corre E."/>
            <person name="Da Silva C."/>
            <person name="Delage L."/>
            <person name="Delaroque N."/>
            <person name="Dittami S.M."/>
            <person name="Doulbeau S."/>
            <person name="Elias M."/>
            <person name="Farnham G."/>
            <person name="Gachon C.M."/>
            <person name="Gschloessl B."/>
            <person name="Heesch S."/>
            <person name="Jabbari K."/>
            <person name="Jubin C."/>
            <person name="Kawai H."/>
            <person name="Kimura K."/>
            <person name="Kloareg B."/>
            <person name="Kupper F.C."/>
            <person name="Lang D."/>
            <person name="Le Bail A."/>
            <person name="Leblanc C."/>
            <person name="Lerouge P."/>
            <person name="Lohr M."/>
            <person name="Lopez P.J."/>
            <person name="Martens C."/>
            <person name="Maumus F."/>
            <person name="Michel G."/>
            <person name="Miranda-Saavedra D."/>
            <person name="Morales J."/>
            <person name="Moreau H."/>
            <person name="Motomura T."/>
            <person name="Nagasato C."/>
            <person name="Napoli C.A."/>
            <person name="Nelson D.R."/>
            <person name="Nyvall-Collen P."/>
            <person name="Peters A.F."/>
            <person name="Pommier C."/>
            <person name="Potin P."/>
            <person name="Poulain J."/>
            <person name="Quesneville H."/>
            <person name="Read B."/>
            <person name="Rensing S.A."/>
            <person name="Ritter A."/>
            <person name="Rousvoal S."/>
            <person name="Samanta M."/>
            <person name="Samson G."/>
            <person name="Schroeder D.C."/>
            <person name="Segurens B."/>
            <person name="Strittmatter M."/>
            <person name="Tonon T."/>
            <person name="Tregear J.W."/>
            <person name="Valentin K."/>
            <person name="von Dassow P."/>
            <person name="Yamagishi T."/>
            <person name="Van de Peer Y."/>
            <person name="Wincker P."/>
        </authorList>
    </citation>
    <scope>NUCLEOTIDE SEQUENCE [LARGE SCALE GENOMIC DNA]</scope>
    <source>
        <strain evidence="3">Ec32 / CCAP1310/4</strain>
    </source>
</reference>
<dbReference type="GO" id="GO:0005524">
    <property type="term" value="F:ATP binding"/>
    <property type="evidence" value="ECO:0007669"/>
    <property type="project" value="InterPro"/>
</dbReference>
<evidence type="ECO:0000313" key="3">
    <source>
        <dbReference type="Proteomes" id="UP000002630"/>
    </source>
</evidence>
<dbReference type="GO" id="GO:0061749">
    <property type="term" value="F:forked DNA-dependent helicase activity"/>
    <property type="evidence" value="ECO:0007669"/>
    <property type="project" value="TreeGrafter"/>
</dbReference>
<dbReference type="GO" id="GO:0032042">
    <property type="term" value="P:mitochondrial DNA metabolic process"/>
    <property type="evidence" value="ECO:0007669"/>
    <property type="project" value="TreeGrafter"/>
</dbReference>
<dbReference type="PANTHER" id="PTHR47396:SF1">
    <property type="entry name" value="ATP-DEPENDENT HELICASE IRC3-RELATED"/>
    <property type="match status" value="1"/>
</dbReference>
<keyword evidence="3" id="KW-1185">Reference proteome</keyword>
<dbReference type="GO" id="GO:0000403">
    <property type="term" value="F:Y-form DNA binding"/>
    <property type="evidence" value="ECO:0007669"/>
    <property type="project" value="TreeGrafter"/>
</dbReference>
<dbReference type="AlphaFoldDB" id="D8LIE3"/>
<dbReference type="SUPFAM" id="SSF52540">
    <property type="entry name" value="P-loop containing nucleoside triphosphate hydrolases"/>
    <property type="match status" value="1"/>
</dbReference>
<dbReference type="InterPro" id="IPR027417">
    <property type="entry name" value="P-loop_NTPase"/>
</dbReference>
<sequence length="165" mass="17856">MAHPSAAAGSTSVLRPYQSSVIDRAVELYGQGTRRLLVPLATGLGKTVVFTHLPQIKTRDEYANGEGRGRFRCLRQQAFPELCRRGTLVLVHRDELVQQAVASFGKFLPHLSVGVEKGPETAHAGLDVVVASVQTLGRRGSGAARLQNFADYAGVVVVDESRMLF</sequence>
<dbReference type="InterPro" id="IPR006935">
    <property type="entry name" value="Helicase/UvrB_N"/>
</dbReference>
<dbReference type="Pfam" id="PF04851">
    <property type="entry name" value="ResIII"/>
    <property type="match status" value="1"/>
</dbReference>
<organism evidence="2 3">
    <name type="scientific">Ectocarpus siliculosus</name>
    <name type="common">Brown alga</name>
    <name type="synonym">Conferva siliculosa</name>
    <dbReference type="NCBI Taxonomy" id="2880"/>
    <lineage>
        <taxon>Eukaryota</taxon>
        <taxon>Sar</taxon>
        <taxon>Stramenopiles</taxon>
        <taxon>Ochrophyta</taxon>
        <taxon>PX clade</taxon>
        <taxon>Phaeophyceae</taxon>
        <taxon>Ectocarpales</taxon>
        <taxon>Ectocarpaceae</taxon>
        <taxon>Ectocarpus</taxon>
    </lineage>
</organism>
<evidence type="ECO:0000259" key="1">
    <source>
        <dbReference type="Pfam" id="PF04851"/>
    </source>
</evidence>
<dbReference type="GO" id="GO:0005759">
    <property type="term" value="C:mitochondrial matrix"/>
    <property type="evidence" value="ECO:0007669"/>
    <property type="project" value="TreeGrafter"/>
</dbReference>
<dbReference type="Gene3D" id="3.40.50.300">
    <property type="entry name" value="P-loop containing nucleotide triphosphate hydrolases"/>
    <property type="match status" value="1"/>
</dbReference>
<dbReference type="PANTHER" id="PTHR47396">
    <property type="entry name" value="TYPE I RESTRICTION ENZYME ECOKI R PROTEIN"/>
    <property type="match status" value="1"/>
</dbReference>
<dbReference type="GO" id="GO:0036121">
    <property type="term" value="F:double-stranded DNA helicase activity"/>
    <property type="evidence" value="ECO:0007669"/>
    <property type="project" value="TreeGrafter"/>
</dbReference>
<gene>
    <name evidence="2" type="ORF">Esi_0022_0065</name>
</gene>
<accession>D8LIE3</accession>
<dbReference type="EMBL" id="FN649760">
    <property type="protein sequence ID" value="CBN79982.1"/>
    <property type="molecule type" value="Genomic_DNA"/>
</dbReference>
<evidence type="ECO:0000313" key="2">
    <source>
        <dbReference type="EMBL" id="CBN79982.1"/>
    </source>
</evidence>
<dbReference type="OrthoDB" id="16911at2759"/>
<dbReference type="GO" id="GO:0070125">
    <property type="term" value="P:mitochondrial translational elongation"/>
    <property type="evidence" value="ECO:0007669"/>
    <property type="project" value="TreeGrafter"/>
</dbReference>
<dbReference type="InterPro" id="IPR050742">
    <property type="entry name" value="Helicase_Restrict-Modif_Enz"/>
</dbReference>
<dbReference type="GO" id="GO:0016787">
    <property type="term" value="F:hydrolase activity"/>
    <property type="evidence" value="ECO:0007669"/>
    <property type="project" value="InterPro"/>
</dbReference>
<protein>
    <recommendedName>
        <fullName evidence="1">Helicase/UvrB N-terminal domain-containing protein</fullName>
    </recommendedName>
</protein>
<dbReference type="Proteomes" id="UP000002630">
    <property type="component" value="Unassembled WGS sequence"/>
</dbReference>
<proteinExistence type="predicted"/>
<name>D8LIE3_ECTSI</name>
<dbReference type="STRING" id="2880.D8LIE3"/>
<dbReference type="InParanoid" id="D8LIE3"/>
<feature type="domain" description="Helicase/UvrB N-terminal" evidence="1">
    <location>
        <begin position="13"/>
        <end position="161"/>
    </location>
</feature>